<dbReference type="InterPro" id="IPR029020">
    <property type="entry name" value="Ammonium/urea_transptr"/>
</dbReference>
<dbReference type="GO" id="GO:0005886">
    <property type="term" value="C:plasma membrane"/>
    <property type="evidence" value="ECO:0007669"/>
    <property type="project" value="TreeGrafter"/>
</dbReference>
<evidence type="ECO:0000313" key="10">
    <source>
        <dbReference type="EMBL" id="KDR12048.1"/>
    </source>
</evidence>
<dbReference type="InParanoid" id="A0A067R2R4"/>
<dbReference type="STRING" id="136037.A0A067R2R4"/>
<reference evidence="10 11" key="1">
    <citation type="journal article" date="2014" name="Nat. Commun.">
        <title>Molecular traces of alternative social organization in a termite genome.</title>
        <authorList>
            <person name="Terrapon N."/>
            <person name="Li C."/>
            <person name="Robertson H.M."/>
            <person name="Ji L."/>
            <person name="Meng X."/>
            <person name="Booth W."/>
            <person name="Chen Z."/>
            <person name="Childers C.P."/>
            <person name="Glastad K.M."/>
            <person name="Gokhale K."/>
            <person name="Gowin J."/>
            <person name="Gronenberg W."/>
            <person name="Hermansen R.A."/>
            <person name="Hu H."/>
            <person name="Hunt B.G."/>
            <person name="Huylmans A.K."/>
            <person name="Khalil S.M."/>
            <person name="Mitchell R.D."/>
            <person name="Munoz-Torres M.C."/>
            <person name="Mustard J.A."/>
            <person name="Pan H."/>
            <person name="Reese J.T."/>
            <person name="Scharf M.E."/>
            <person name="Sun F."/>
            <person name="Vogel H."/>
            <person name="Xiao J."/>
            <person name="Yang W."/>
            <person name="Yang Z."/>
            <person name="Yang Z."/>
            <person name="Zhou J."/>
            <person name="Zhu J."/>
            <person name="Brent C.S."/>
            <person name="Elsik C.G."/>
            <person name="Goodisman M.A."/>
            <person name="Liberles D.A."/>
            <person name="Roe R.M."/>
            <person name="Vargo E.L."/>
            <person name="Vilcinskas A."/>
            <person name="Wang J."/>
            <person name="Bornberg-Bauer E."/>
            <person name="Korb J."/>
            <person name="Zhang G."/>
            <person name="Liebig J."/>
        </authorList>
    </citation>
    <scope>NUCLEOTIDE SEQUENCE [LARGE SCALE GENOMIC DNA]</scope>
    <source>
        <tissue evidence="10">Whole organism</tissue>
    </source>
</reference>
<evidence type="ECO:0000256" key="4">
    <source>
        <dbReference type="ARBA" id="ARBA00022692"/>
    </source>
</evidence>
<evidence type="ECO:0000256" key="8">
    <source>
        <dbReference type="SAM" id="Phobius"/>
    </source>
</evidence>
<evidence type="ECO:0000256" key="3">
    <source>
        <dbReference type="ARBA" id="ARBA00022448"/>
    </source>
</evidence>
<dbReference type="SUPFAM" id="SSF111352">
    <property type="entry name" value="Ammonium transporter"/>
    <property type="match status" value="1"/>
</dbReference>
<evidence type="ECO:0000256" key="5">
    <source>
        <dbReference type="ARBA" id="ARBA00022989"/>
    </source>
</evidence>
<feature type="transmembrane region" description="Helical" evidence="8">
    <location>
        <begin position="115"/>
        <end position="132"/>
    </location>
</feature>
<keyword evidence="6 8" id="KW-0472">Membrane</keyword>
<keyword evidence="4 8" id="KW-0812">Transmembrane</keyword>
<dbReference type="InterPro" id="IPR024041">
    <property type="entry name" value="NH4_transpt_AmtB-like_dom"/>
</dbReference>
<dbReference type="InterPro" id="IPR018047">
    <property type="entry name" value="Ammonium_transpt_CS"/>
</dbReference>
<dbReference type="PROSITE" id="PS01219">
    <property type="entry name" value="AMMONIUM_TRANSP"/>
    <property type="match status" value="1"/>
</dbReference>
<dbReference type="GO" id="GO:0097272">
    <property type="term" value="P:ammonium homeostasis"/>
    <property type="evidence" value="ECO:0007669"/>
    <property type="project" value="TreeGrafter"/>
</dbReference>
<keyword evidence="7" id="KW-0924">Ammonia transport</keyword>
<dbReference type="GO" id="GO:0008519">
    <property type="term" value="F:ammonium channel activity"/>
    <property type="evidence" value="ECO:0007669"/>
    <property type="project" value="InterPro"/>
</dbReference>
<proteinExistence type="inferred from homology"/>
<evidence type="ECO:0000256" key="1">
    <source>
        <dbReference type="ARBA" id="ARBA00004141"/>
    </source>
</evidence>
<feature type="domain" description="Ammonium transporter AmtB-like" evidence="9">
    <location>
        <begin position="2"/>
        <end position="130"/>
    </location>
</feature>
<comment type="similarity">
    <text evidence="2">Belongs to the ammonia transporter channel (TC 1.A.11.2) family.</text>
</comment>
<feature type="transmembrane region" description="Helical" evidence="8">
    <location>
        <begin position="82"/>
        <end position="103"/>
    </location>
</feature>
<keyword evidence="5 8" id="KW-1133">Transmembrane helix</keyword>
<evidence type="ECO:0000259" key="9">
    <source>
        <dbReference type="Pfam" id="PF00909"/>
    </source>
</evidence>
<dbReference type="PANTHER" id="PTHR11730:SF6">
    <property type="entry name" value="AMMONIUM TRANSPORTER"/>
    <property type="match status" value="1"/>
</dbReference>
<dbReference type="Pfam" id="PF00909">
    <property type="entry name" value="Ammonium_transp"/>
    <property type="match status" value="1"/>
</dbReference>
<sequence>MGYRDFSGCGPIHLLGGTCSLFGAAFLGPRLGRFSSKAEDSQEIPGHSVPLTGLGGMILVAGFLAFNGGTLGSMTRPGESELIARVIINTVMGGTGGSITVMLASKLGLNGVPSWSFLSTLNGAFIGMVSNVKSSSEY</sequence>
<keyword evidence="11" id="KW-1185">Reference proteome</keyword>
<feature type="transmembrane region" description="Helical" evidence="8">
    <location>
        <begin position="12"/>
        <end position="31"/>
    </location>
</feature>
<dbReference type="Gene3D" id="1.10.3430.10">
    <property type="entry name" value="Ammonium transporter AmtB like domains"/>
    <property type="match status" value="1"/>
</dbReference>
<dbReference type="EMBL" id="KK853050">
    <property type="protein sequence ID" value="KDR12048.1"/>
    <property type="molecule type" value="Genomic_DNA"/>
</dbReference>
<feature type="transmembrane region" description="Helical" evidence="8">
    <location>
        <begin position="51"/>
        <end position="70"/>
    </location>
</feature>
<comment type="subcellular location">
    <subcellularLocation>
        <location evidence="1">Membrane</location>
        <topology evidence="1">Multi-pass membrane protein</topology>
    </subcellularLocation>
</comment>
<dbReference type="PANTHER" id="PTHR11730">
    <property type="entry name" value="AMMONIUM TRANSPORTER"/>
    <property type="match status" value="1"/>
</dbReference>
<dbReference type="Proteomes" id="UP000027135">
    <property type="component" value="Unassembled WGS sequence"/>
</dbReference>
<evidence type="ECO:0000256" key="7">
    <source>
        <dbReference type="ARBA" id="ARBA00023177"/>
    </source>
</evidence>
<gene>
    <name evidence="10" type="ORF">L798_13581</name>
</gene>
<protein>
    <submittedName>
        <fullName evidence="10">Putative ammonium transporter 1</fullName>
    </submittedName>
</protein>
<accession>A0A067R2R4</accession>
<evidence type="ECO:0000256" key="2">
    <source>
        <dbReference type="ARBA" id="ARBA00005887"/>
    </source>
</evidence>
<evidence type="ECO:0000256" key="6">
    <source>
        <dbReference type="ARBA" id="ARBA00023136"/>
    </source>
</evidence>
<dbReference type="eggNOG" id="KOG0682">
    <property type="taxonomic scope" value="Eukaryota"/>
</dbReference>
<dbReference type="AlphaFoldDB" id="A0A067R2R4"/>
<organism evidence="10 11">
    <name type="scientific">Zootermopsis nevadensis</name>
    <name type="common">Dampwood termite</name>
    <dbReference type="NCBI Taxonomy" id="136037"/>
    <lineage>
        <taxon>Eukaryota</taxon>
        <taxon>Metazoa</taxon>
        <taxon>Ecdysozoa</taxon>
        <taxon>Arthropoda</taxon>
        <taxon>Hexapoda</taxon>
        <taxon>Insecta</taxon>
        <taxon>Pterygota</taxon>
        <taxon>Neoptera</taxon>
        <taxon>Polyneoptera</taxon>
        <taxon>Dictyoptera</taxon>
        <taxon>Blattodea</taxon>
        <taxon>Blattoidea</taxon>
        <taxon>Termitoidae</taxon>
        <taxon>Termopsidae</taxon>
        <taxon>Zootermopsis</taxon>
    </lineage>
</organism>
<name>A0A067R2R4_ZOONE</name>
<evidence type="ECO:0000313" key="11">
    <source>
        <dbReference type="Proteomes" id="UP000027135"/>
    </source>
</evidence>
<keyword evidence="3" id="KW-0813">Transport</keyword>